<feature type="transmembrane region" description="Helical" evidence="6">
    <location>
        <begin position="124"/>
        <end position="146"/>
    </location>
</feature>
<feature type="transmembrane region" description="Helical" evidence="6">
    <location>
        <begin position="51"/>
        <end position="70"/>
    </location>
</feature>
<dbReference type="PANTHER" id="PTHR31465">
    <property type="entry name" value="PROTEIN RTA1-RELATED"/>
    <property type="match status" value="1"/>
</dbReference>
<evidence type="ECO:0000256" key="5">
    <source>
        <dbReference type="SAM" id="MobiDB-lite"/>
    </source>
</evidence>
<name>A0A5C3QDN5_9AGAR</name>
<feature type="transmembrane region" description="Helical" evidence="6">
    <location>
        <begin position="82"/>
        <end position="104"/>
    </location>
</feature>
<dbReference type="STRING" id="1884261.A0A5C3QDN5"/>
<dbReference type="AlphaFoldDB" id="A0A5C3QDN5"/>
<feature type="transmembrane region" description="Helical" evidence="6">
    <location>
        <begin position="22"/>
        <end position="39"/>
    </location>
</feature>
<evidence type="ECO:0000256" key="3">
    <source>
        <dbReference type="ARBA" id="ARBA00022989"/>
    </source>
</evidence>
<evidence type="ECO:0000313" key="7">
    <source>
        <dbReference type="EMBL" id="TFL00153.1"/>
    </source>
</evidence>
<keyword evidence="4 6" id="KW-0472">Membrane</keyword>
<protein>
    <submittedName>
        <fullName evidence="7">RTA1 like protein-domain-containing protein</fullName>
    </submittedName>
</protein>
<reference evidence="7 8" key="1">
    <citation type="journal article" date="2019" name="Nat. Ecol. Evol.">
        <title>Megaphylogeny resolves global patterns of mushroom evolution.</title>
        <authorList>
            <person name="Varga T."/>
            <person name="Krizsan K."/>
            <person name="Foldi C."/>
            <person name="Dima B."/>
            <person name="Sanchez-Garcia M."/>
            <person name="Sanchez-Ramirez S."/>
            <person name="Szollosi G.J."/>
            <person name="Szarkandi J.G."/>
            <person name="Papp V."/>
            <person name="Albert L."/>
            <person name="Andreopoulos W."/>
            <person name="Angelini C."/>
            <person name="Antonin V."/>
            <person name="Barry K.W."/>
            <person name="Bougher N.L."/>
            <person name="Buchanan P."/>
            <person name="Buyck B."/>
            <person name="Bense V."/>
            <person name="Catcheside P."/>
            <person name="Chovatia M."/>
            <person name="Cooper J."/>
            <person name="Damon W."/>
            <person name="Desjardin D."/>
            <person name="Finy P."/>
            <person name="Geml J."/>
            <person name="Haridas S."/>
            <person name="Hughes K."/>
            <person name="Justo A."/>
            <person name="Karasinski D."/>
            <person name="Kautmanova I."/>
            <person name="Kiss B."/>
            <person name="Kocsube S."/>
            <person name="Kotiranta H."/>
            <person name="LaButti K.M."/>
            <person name="Lechner B.E."/>
            <person name="Liimatainen K."/>
            <person name="Lipzen A."/>
            <person name="Lukacs Z."/>
            <person name="Mihaltcheva S."/>
            <person name="Morgado L.N."/>
            <person name="Niskanen T."/>
            <person name="Noordeloos M.E."/>
            <person name="Ohm R.A."/>
            <person name="Ortiz-Santana B."/>
            <person name="Ovrebo C."/>
            <person name="Racz N."/>
            <person name="Riley R."/>
            <person name="Savchenko A."/>
            <person name="Shiryaev A."/>
            <person name="Soop K."/>
            <person name="Spirin V."/>
            <person name="Szebenyi C."/>
            <person name="Tomsovsky M."/>
            <person name="Tulloss R.E."/>
            <person name="Uehling J."/>
            <person name="Grigoriev I.V."/>
            <person name="Vagvolgyi C."/>
            <person name="Papp T."/>
            <person name="Martin F.M."/>
            <person name="Miettinen O."/>
            <person name="Hibbett D.S."/>
            <person name="Nagy L.G."/>
        </authorList>
    </citation>
    <scope>NUCLEOTIDE SEQUENCE [LARGE SCALE GENOMIC DNA]</scope>
    <source>
        <strain evidence="7 8">CBS 309.79</strain>
    </source>
</reference>
<dbReference type="Pfam" id="PF04479">
    <property type="entry name" value="RTA1"/>
    <property type="match status" value="1"/>
</dbReference>
<dbReference type="PANTHER" id="PTHR31465:SF1">
    <property type="entry name" value="PROTEIN RTA1-RELATED"/>
    <property type="match status" value="1"/>
</dbReference>
<feature type="transmembrane region" description="Helical" evidence="6">
    <location>
        <begin position="235"/>
        <end position="259"/>
    </location>
</feature>
<keyword evidence="2 6" id="KW-0812">Transmembrane</keyword>
<evidence type="ECO:0000256" key="6">
    <source>
        <dbReference type="SAM" id="Phobius"/>
    </source>
</evidence>
<evidence type="ECO:0000256" key="4">
    <source>
        <dbReference type="ARBA" id="ARBA00023136"/>
    </source>
</evidence>
<dbReference type="Proteomes" id="UP000305067">
    <property type="component" value="Unassembled WGS sequence"/>
</dbReference>
<gene>
    <name evidence="7" type="ORF">BDV98DRAFT_570061</name>
</gene>
<evidence type="ECO:0000256" key="1">
    <source>
        <dbReference type="ARBA" id="ARBA00004141"/>
    </source>
</evidence>
<dbReference type="GO" id="GO:0016020">
    <property type="term" value="C:membrane"/>
    <property type="evidence" value="ECO:0007669"/>
    <property type="project" value="UniProtKB-SubCell"/>
</dbReference>
<dbReference type="InterPro" id="IPR007568">
    <property type="entry name" value="RTA1"/>
</dbReference>
<evidence type="ECO:0000256" key="2">
    <source>
        <dbReference type="ARBA" id="ARBA00022692"/>
    </source>
</evidence>
<keyword evidence="8" id="KW-1185">Reference proteome</keyword>
<comment type="subcellular location">
    <subcellularLocation>
        <location evidence="1">Membrane</location>
        <topology evidence="1">Multi-pass membrane protein</topology>
    </subcellularLocation>
</comment>
<dbReference type="OrthoDB" id="3358017at2759"/>
<feature type="transmembrane region" description="Helical" evidence="6">
    <location>
        <begin position="158"/>
        <end position="180"/>
    </location>
</feature>
<evidence type="ECO:0000313" key="8">
    <source>
        <dbReference type="Proteomes" id="UP000305067"/>
    </source>
</evidence>
<accession>A0A5C3QDN5</accession>
<feature type="region of interest" description="Disordered" evidence="5">
    <location>
        <begin position="269"/>
        <end position="299"/>
    </location>
</feature>
<feature type="transmembrane region" description="Helical" evidence="6">
    <location>
        <begin position="200"/>
        <end position="220"/>
    </location>
</feature>
<keyword evidence="3 6" id="KW-1133">Transmembrane helix</keyword>
<sequence length="299" mass="33408">MSGTGKELSVTEHVYHYVPNKAGAGVAAGAFFIASAILFRHTFKARSWWSLCLPIGAFFYALGFILRIALAINEDTLDNLILFIMAQLVIVCAPAAFLAFNYILYGRLLAGRVNPKYSIMRPEIVSRVFIISDVTTFLLQASGGGLTAMDGMREAGRSIMVGGLGAQLASYIIFWVMFAVLHYRAHRAGDLKQSQPWHKIIWVLHFSSAFVLVRCIFRTAEWAVPADHDLITQEWIFYLLDVVTLFLATAIYCFLWPAFHINNSTSNEKWDQQSEESQTPMEHVSAPGAPFTGDSSRRV</sequence>
<dbReference type="EMBL" id="ML178830">
    <property type="protein sequence ID" value="TFL00153.1"/>
    <property type="molecule type" value="Genomic_DNA"/>
</dbReference>
<proteinExistence type="predicted"/>
<organism evidence="7 8">
    <name type="scientific">Pterulicium gracile</name>
    <dbReference type="NCBI Taxonomy" id="1884261"/>
    <lineage>
        <taxon>Eukaryota</taxon>
        <taxon>Fungi</taxon>
        <taxon>Dikarya</taxon>
        <taxon>Basidiomycota</taxon>
        <taxon>Agaricomycotina</taxon>
        <taxon>Agaricomycetes</taxon>
        <taxon>Agaricomycetidae</taxon>
        <taxon>Agaricales</taxon>
        <taxon>Pleurotineae</taxon>
        <taxon>Pterulaceae</taxon>
        <taxon>Pterulicium</taxon>
    </lineage>
</organism>